<reference evidence="6 7" key="1">
    <citation type="journal article" date="2015" name="Nature">
        <title>rRNA introns, odd ribosomes, and small enigmatic genomes across a large radiation of phyla.</title>
        <authorList>
            <person name="Brown C.T."/>
            <person name="Hug L.A."/>
            <person name="Thomas B.C."/>
            <person name="Sharon I."/>
            <person name="Castelle C.J."/>
            <person name="Singh A."/>
            <person name="Wilkins M.J."/>
            <person name="Williams K.H."/>
            <person name="Banfield J.F."/>
        </authorList>
    </citation>
    <scope>NUCLEOTIDE SEQUENCE [LARGE SCALE GENOMIC DNA]</scope>
</reference>
<comment type="caution">
    <text evidence="6">The sequence shown here is derived from an EMBL/GenBank/DDBJ whole genome shotgun (WGS) entry which is preliminary data.</text>
</comment>
<feature type="domain" description="Transketolase-like pyrimidine-binding" evidence="5">
    <location>
        <begin position="16"/>
        <end position="181"/>
    </location>
</feature>
<dbReference type="InterPro" id="IPR020826">
    <property type="entry name" value="Transketolase_BS"/>
</dbReference>
<dbReference type="InterPro" id="IPR005475">
    <property type="entry name" value="Transketolase-like_Pyr-bd"/>
</dbReference>
<accession>A0A0G1E8E4</accession>
<dbReference type="InterPro" id="IPR051157">
    <property type="entry name" value="PDH/Transketolase"/>
</dbReference>
<dbReference type="PANTHER" id="PTHR43825">
    <property type="entry name" value="PYRUVATE DEHYDROGENASE E1 COMPONENT"/>
    <property type="match status" value="1"/>
</dbReference>
<proteinExistence type="inferred from homology"/>
<evidence type="ECO:0000256" key="2">
    <source>
        <dbReference type="ARBA" id="ARBA00007131"/>
    </source>
</evidence>
<dbReference type="PATRIC" id="fig|1618425.3.peg.265"/>
<dbReference type="GO" id="GO:0016740">
    <property type="term" value="F:transferase activity"/>
    <property type="evidence" value="ECO:0007669"/>
    <property type="project" value="UniProtKB-KW"/>
</dbReference>
<name>A0A0G1E8E4_9BACT</name>
<keyword evidence="3" id="KW-0808">Transferase</keyword>
<dbReference type="InterPro" id="IPR009014">
    <property type="entry name" value="Transketo_C/PFOR_II"/>
</dbReference>
<evidence type="ECO:0000256" key="4">
    <source>
        <dbReference type="ARBA" id="ARBA00023052"/>
    </source>
</evidence>
<dbReference type="InterPro" id="IPR029061">
    <property type="entry name" value="THDP-binding"/>
</dbReference>
<dbReference type="Gene3D" id="3.40.50.970">
    <property type="match status" value="1"/>
</dbReference>
<dbReference type="InterPro" id="IPR033248">
    <property type="entry name" value="Transketolase_C"/>
</dbReference>
<dbReference type="SMART" id="SM00861">
    <property type="entry name" value="Transket_pyr"/>
    <property type="match status" value="1"/>
</dbReference>
<evidence type="ECO:0000313" key="7">
    <source>
        <dbReference type="Proteomes" id="UP000034785"/>
    </source>
</evidence>
<dbReference type="FunFam" id="3.40.50.970:FF:000129">
    <property type="entry name" value="Transketolase"/>
    <property type="match status" value="1"/>
</dbReference>
<gene>
    <name evidence="6" type="ORF">UV41_C0011G0010</name>
</gene>
<dbReference type="Pfam" id="PF02779">
    <property type="entry name" value="Transket_pyr"/>
    <property type="match status" value="1"/>
</dbReference>
<dbReference type="SUPFAM" id="SSF52518">
    <property type="entry name" value="Thiamin diphosphate-binding fold (THDP-binding)"/>
    <property type="match status" value="1"/>
</dbReference>
<sequence>MNSLNPKLFDKDVERIPSRDGFGEGLVLAGEENKDVVAICADVTESARVQAFKDKFPERFIEAGVAEQNMAALASGMAAEGKIPFMTSYAVFSPGRNWEQIRTTICYNNRPVKIIGSHAGISVGPDGATHQALEDIALTRALPNMVVLSPCDAIEAKKATLAMVKERKPCYMRLSREKVPVITTENTPFKIGKAQVFREGNPSAGSTSSLQASSGRFADATIIATGQMVYLGLLAAKELEESNISVRVINVSTIKPLDMEAVIKAAEETGGIVTVEEHQVFGGLGSAVAEVVTQYYPVPMKIIGINDHFGESGICRFNLVKEQFWEIYLRYFCTNFRGNPLPVCLKKP</sequence>
<dbReference type="Gene3D" id="3.40.50.920">
    <property type="match status" value="1"/>
</dbReference>
<dbReference type="PANTHER" id="PTHR43825:SF1">
    <property type="entry name" value="TRANSKETOLASE-LIKE PYRIMIDINE-BINDING DOMAIN-CONTAINING PROTEIN"/>
    <property type="match status" value="1"/>
</dbReference>
<dbReference type="Pfam" id="PF02780">
    <property type="entry name" value="Transketolase_C"/>
    <property type="match status" value="1"/>
</dbReference>
<dbReference type="Proteomes" id="UP000034785">
    <property type="component" value="Unassembled WGS sequence"/>
</dbReference>
<evidence type="ECO:0000256" key="1">
    <source>
        <dbReference type="ARBA" id="ARBA00001964"/>
    </source>
</evidence>
<organism evidence="6 7">
    <name type="scientific">Candidatus Daviesbacteria bacterium GW2011_GWA2_42_7</name>
    <dbReference type="NCBI Taxonomy" id="1618425"/>
    <lineage>
        <taxon>Bacteria</taxon>
        <taxon>Candidatus Daviesiibacteriota</taxon>
    </lineage>
</organism>
<protein>
    <submittedName>
        <fullName evidence="6">Transketolase, central region</fullName>
    </submittedName>
</protein>
<comment type="similarity">
    <text evidence="2">Belongs to the transketolase family.</text>
</comment>
<dbReference type="AlphaFoldDB" id="A0A0G1E8E4"/>
<keyword evidence="4" id="KW-0786">Thiamine pyrophosphate</keyword>
<evidence type="ECO:0000256" key="3">
    <source>
        <dbReference type="ARBA" id="ARBA00022679"/>
    </source>
</evidence>
<dbReference type="EMBL" id="LCEJ01000011">
    <property type="protein sequence ID" value="KKS70848.1"/>
    <property type="molecule type" value="Genomic_DNA"/>
</dbReference>
<comment type="cofactor">
    <cofactor evidence="1">
        <name>thiamine diphosphate</name>
        <dbReference type="ChEBI" id="CHEBI:58937"/>
    </cofactor>
</comment>
<evidence type="ECO:0000313" key="6">
    <source>
        <dbReference type="EMBL" id="KKS70848.1"/>
    </source>
</evidence>
<dbReference type="SUPFAM" id="SSF52922">
    <property type="entry name" value="TK C-terminal domain-like"/>
    <property type="match status" value="1"/>
</dbReference>
<dbReference type="PROSITE" id="PS00802">
    <property type="entry name" value="TRANSKETOLASE_2"/>
    <property type="match status" value="1"/>
</dbReference>
<evidence type="ECO:0000259" key="5">
    <source>
        <dbReference type="SMART" id="SM00861"/>
    </source>
</evidence>
<dbReference type="CDD" id="cd07033">
    <property type="entry name" value="TPP_PYR_DXS_TK_like"/>
    <property type="match status" value="1"/>
</dbReference>